<dbReference type="Pfam" id="PF11991">
    <property type="entry name" value="Trp_DMAT"/>
    <property type="match status" value="1"/>
</dbReference>
<keyword evidence="1" id="KW-0808">Transferase</keyword>
<keyword evidence="3" id="KW-1185">Reference proteome</keyword>
<protein>
    <submittedName>
        <fullName evidence="2">Uncharacterized protein</fullName>
    </submittedName>
</protein>
<organism evidence="2 3">
    <name type="scientific">Monosporascus ibericus</name>
    <dbReference type="NCBI Taxonomy" id="155417"/>
    <lineage>
        <taxon>Eukaryota</taxon>
        <taxon>Fungi</taxon>
        <taxon>Dikarya</taxon>
        <taxon>Ascomycota</taxon>
        <taxon>Pezizomycotina</taxon>
        <taxon>Sordariomycetes</taxon>
        <taxon>Xylariomycetidae</taxon>
        <taxon>Xylariales</taxon>
        <taxon>Xylariales incertae sedis</taxon>
        <taxon>Monosporascus</taxon>
    </lineage>
</organism>
<dbReference type="Proteomes" id="UP000293360">
    <property type="component" value="Unassembled WGS sequence"/>
</dbReference>
<dbReference type="GO" id="GO:0016765">
    <property type="term" value="F:transferase activity, transferring alkyl or aryl (other than methyl) groups"/>
    <property type="evidence" value="ECO:0007669"/>
    <property type="project" value="InterPro"/>
</dbReference>
<dbReference type="OrthoDB" id="5392033at2759"/>
<evidence type="ECO:0000313" key="2">
    <source>
        <dbReference type="EMBL" id="RYP11330.1"/>
    </source>
</evidence>
<dbReference type="InterPro" id="IPR017795">
    <property type="entry name" value="ABBA_NscD-like"/>
</dbReference>
<dbReference type="EMBL" id="QJNU01000003">
    <property type="protein sequence ID" value="RYP11330.1"/>
    <property type="molecule type" value="Genomic_DNA"/>
</dbReference>
<proteinExistence type="predicted"/>
<dbReference type="GO" id="GO:0009820">
    <property type="term" value="P:alkaloid metabolic process"/>
    <property type="evidence" value="ECO:0007669"/>
    <property type="project" value="InterPro"/>
</dbReference>
<sequence>MGMDDVEPSKSRLKMHFASRYTSFKSARVAMTMGGLRDISESSLQDPRPIILAILGLLDDYPGYSEISVESTGGNAWPDFEAYASVSSTSSTSLPRAAIPDVKFYLTTRNMVLTI</sequence>
<reference evidence="2 3" key="1">
    <citation type="submission" date="2018-06" db="EMBL/GenBank/DDBJ databases">
        <title>Complete Genomes of Monosporascus.</title>
        <authorList>
            <person name="Robinson A.J."/>
            <person name="Natvig D.O."/>
        </authorList>
    </citation>
    <scope>NUCLEOTIDE SEQUENCE [LARGE SCALE GENOMIC DNA]</scope>
    <source>
        <strain evidence="2 3">CBS 110550</strain>
    </source>
</reference>
<accession>A0A4Q4U014</accession>
<dbReference type="AlphaFoldDB" id="A0A4Q4U014"/>
<comment type="caution">
    <text evidence="2">The sequence shown here is derived from an EMBL/GenBank/DDBJ whole genome shotgun (WGS) entry which is preliminary data.</text>
</comment>
<gene>
    <name evidence="2" type="ORF">DL764_000148</name>
</gene>
<evidence type="ECO:0000256" key="1">
    <source>
        <dbReference type="ARBA" id="ARBA00022679"/>
    </source>
</evidence>
<name>A0A4Q4U014_9PEZI</name>
<evidence type="ECO:0000313" key="3">
    <source>
        <dbReference type="Proteomes" id="UP000293360"/>
    </source>
</evidence>